<evidence type="ECO:0000313" key="3">
    <source>
        <dbReference type="Proteomes" id="UP000037035"/>
    </source>
</evidence>
<feature type="compositionally biased region" description="Basic and acidic residues" evidence="1">
    <location>
        <begin position="403"/>
        <end position="424"/>
    </location>
</feature>
<gene>
    <name evidence="2" type="ORF">VP01_2492g1</name>
</gene>
<proteinExistence type="predicted"/>
<dbReference type="EMBL" id="LAVV01007383">
    <property type="protein sequence ID" value="KNZ56123.1"/>
    <property type="molecule type" value="Genomic_DNA"/>
</dbReference>
<evidence type="ECO:0000256" key="1">
    <source>
        <dbReference type="SAM" id="MobiDB-lite"/>
    </source>
</evidence>
<feature type="region of interest" description="Disordered" evidence="1">
    <location>
        <begin position="106"/>
        <end position="140"/>
    </location>
</feature>
<feature type="compositionally biased region" description="Basic and acidic residues" evidence="1">
    <location>
        <begin position="331"/>
        <end position="349"/>
    </location>
</feature>
<sequence>MAMTHQVASHVSQAQDQAWSDSGIAHVACPAWALTSDSSEQVNPRESKPVSHHHRQSQYHRDIPQIWPSVLIQPGDLFAPSVSMMNDYDRSPWNNLCGSELGALDPRPVQSLTRGTIGSTGNDPRLPTASKRHDEDQNLEVAPFDRYLSELLDMDALPNGVTSNPNIPSSSKGKSTRTPLSTGSRRREATGSGKGKLFLLKEGKLSNIPISETSDQTQVFQQSRIITKVDEETSEGDVFDNKRGSSRVHPQLQQLHPTKALATLQSKAQSSCRLNPQDQSNFFSQKGMSGARTAGKIEQGESSLSQHPKLQIPEAVDPLEEEKLPVPFDKSATDLESKKKKKNLLDNAKKKATYNQPGKSLGSVDDETKPENSNKKFIQKDSSSPRSTISETGLNVDPSRTIEMSKNKGKKPDPLQEPILKSEKPSSSSSNCQNDSSLYANNTKKHKVLKAKSSGPKRVSLNTEQLSALKRKGKWKVLYGDVDKNTNHSQVEKPPSTENLTQETPDNRSPEEIVPVKQIHVNLNSNARNQEKEVERISQNSYTRIETNRFYQKQDHSNSSKVKIASSLIKTEIEMKKLNKENGKEKEVAIIGNSPIAISQPSNKKKITDHEERILRLIEEKGDCSNSSKVKIAPSLIKTEIEMNKLQKENGKEKEIEITGNSPISISQPSNKKEITAHEEQILSLIEGMKFPEPQKPACTAKMRFKVDYNSQENQLYSEYQKAKEAYKSRTGGGSFVSIMGPLNVEPDIKRKIQSKILFAYKDVKVIPGSETFERPHLRIYSEVTIKKFFELWGEENVLSWGEEKLDIKLMSQLALILNLHNRTQHFGISPIFHKVDLYERFGDLDKHSLSKIISSIYRILGKEEATRRLQAFANYLNHHTISAKWKALKLNSKRAGIKNMIQARYLERLYGISEDPEKISEVPCPPGLSTILGSRLGIKDRNLQLSNIYGKIEAKKHAKFIQFLINELHPPVVEWWKSWGIEEASRKFGINIEKVLKVGEALQFGSDYFFLDYPGRPPIEKAFSTILEVMTEPGTLPWMESPERAWLHNAFGGLYQDRLRELSINVFMSRILSVKIEKKNIWGVELMWCDLGLNLNQIPNIPLLMAPSKEELNKYKRIPSGPFSEYSRMAISTWFRFFYVNPELYLSEEEEREREMGELRQALKNLWKFIKYASSFVWK</sequence>
<keyword evidence="3" id="KW-1185">Reference proteome</keyword>
<dbReference type="Proteomes" id="UP000037035">
    <property type="component" value="Unassembled WGS sequence"/>
</dbReference>
<feature type="compositionally biased region" description="Polar residues" evidence="1">
    <location>
        <begin position="110"/>
        <end position="122"/>
    </location>
</feature>
<dbReference type="VEuPathDB" id="FungiDB:VP01_2492g1"/>
<dbReference type="AlphaFoldDB" id="A0A0L6V5T6"/>
<feature type="compositionally biased region" description="Polar residues" evidence="1">
    <location>
        <begin position="160"/>
        <end position="183"/>
    </location>
</feature>
<organism evidence="2 3">
    <name type="scientific">Puccinia sorghi</name>
    <dbReference type="NCBI Taxonomy" id="27349"/>
    <lineage>
        <taxon>Eukaryota</taxon>
        <taxon>Fungi</taxon>
        <taxon>Dikarya</taxon>
        <taxon>Basidiomycota</taxon>
        <taxon>Pucciniomycotina</taxon>
        <taxon>Pucciniomycetes</taxon>
        <taxon>Pucciniales</taxon>
        <taxon>Pucciniaceae</taxon>
        <taxon>Puccinia</taxon>
    </lineage>
</organism>
<name>A0A0L6V5T6_9BASI</name>
<protein>
    <submittedName>
        <fullName evidence="2">Uncharacterized protein</fullName>
    </submittedName>
</protein>
<reference evidence="2 3" key="1">
    <citation type="submission" date="2015-08" db="EMBL/GenBank/DDBJ databases">
        <title>Next Generation Sequencing and Analysis of the Genome of Puccinia sorghi L Schw, the Causal Agent of Maize Common Rust.</title>
        <authorList>
            <person name="Rochi L."/>
            <person name="Burguener G."/>
            <person name="Darino M."/>
            <person name="Turjanski A."/>
            <person name="Kreff E."/>
            <person name="Dieguez M.J."/>
            <person name="Sacco F."/>
        </authorList>
    </citation>
    <scope>NUCLEOTIDE SEQUENCE [LARGE SCALE GENOMIC DNA]</scope>
    <source>
        <strain evidence="2 3">RO10H11247</strain>
    </source>
</reference>
<evidence type="ECO:0000313" key="2">
    <source>
        <dbReference type="EMBL" id="KNZ56123.1"/>
    </source>
</evidence>
<dbReference type="OrthoDB" id="2504757at2759"/>
<feature type="compositionally biased region" description="Low complexity" evidence="1">
    <location>
        <begin position="425"/>
        <end position="437"/>
    </location>
</feature>
<accession>A0A0L6V5T6</accession>
<feature type="region of interest" description="Disordered" evidence="1">
    <location>
        <begin position="37"/>
        <end position="56"/>
    </location>
</feature>
<feature type="region of interest" description="Disordered" evidence="1">
    <location>
        <begin position="159"/>
        <end position="194"/>
    </location>
</feature>
<feature type="region of interest" description="Disordered" evidence="1">
    <location>
        <begin position="485"/>
        <end position="510"/>
    </location>
</feature>
<feature type="compositionally biased region" description="Polar residues" evidence="1">
    <location>
        <begin position="267"/>
        <end position="287"/>
    </location>
</feature>
<comment type="caution">
    <text evidence="2">The sequence shown here is derived from an EMBL/GenBank/DDBJ whole genome shotgun (WGS) entry which is preliminary data.</text>
</comment>
<feature type="region of interest" description="Disordered" evidence="1">
    <location>
        <begin position="267"/>
        <end position="460"/>
    </location>
</feature>
<feature type="compositionally biased region" description="Polar residues" evidence="1">
    <location>
        <begin position="380"/>
        <end position="393"/>
    </location>
</feature>